<dbReference type="Proteomes" id="UP001276564">
    <property type="component" value="Unassembled WGS sequence"/>
</dbReference>
<dbReference type="EMBL" id="JAVIIP010000006">
    <property type="protein sequence ID" value="MDX8538801.1"/>
    <property type="molecule type" value="Genomic_DNA"/>
</dbReference>
<dbReference type="GO" id="GO:0006508">
    <property type="term" value="P:proteolysis"/>
    <property type="evidence" value="ECO:0007669"/>
    <property type="project" value="UniProtKB-KW"/>
</dbReference>
<dbReference type="PANTHER" id="PTHR43019">
    <property type="entry name" value="SERINE ENDOPROTEASE DEGS"/>
    <property type="match status" value="1"/>
</dbReference>
<protein>
    <submittedName>
        <fullName evidence="1">Serine protease</fullName>
    </submittedName>
</protein>
<dbReference type="Gene3D" id="2.40.10.120">
    <property type="match status" value="1"/>
</dbReference>
<organism evidence="1 2">
    <name type="scientific">Mesorhizobium abyssinicae</name>
    <dbReference type="NCBI Taxonomy" id="1209958"/>
    <lineage>
        <taxon>Bacteria</taxon>
        <taxon>Pseudomonadati</taxon>
        <taxon>Pseudomonadota</taxon>
        <taxon>Alphaproteobacteria</taxon>
        <taxon>Hyphomicrobiales</taxon>
        <taxon>Phyllobacteriaceae</taxon>
        <taxon>Mesorhizobium</taxon>
    </lineage>
</organism>
<sequence>MALSDTIERIRSGVFHIVCLDDNGNRIASGTAFSSYGYLITNAHVAQVPAGCTVWIRREGDNQNDGFRIRGQKFRFRQKSASDDSNYDFSILELPEVTERGNTHSFTMRTPGDYRVGQMVAFLGYPFEHQNLSCHSGIISSFYRAGPTNVLQLDASVNVSNSGGPLFDIETGEAIGVITRKATGLTRIFGELREAIKKNIAVVESATRMGGITLMGIDPNAAFTASQNQMLLTIAEIERQANVGIGYAFSVEHLMNDNLIHSRL</sequence>
<keyword evidence="2" id="KW-1185">Reference proteome</keyword>
<comment type="caution">
    <text evidence="1">The sequence shown here is derived from an EMBL/GenBank/DDBJ whole genome shotgun (WGS) entry which is preliminary data.</text>
</comment>
<evidence type="ECO:0000313" key="2">
    <source>
        <dbReference type="Proteomes" id="UP001276564"/>
    </source>
</evidence>
<evidence type="ECO:0000313" key="1">
    <source>
        <dbReference type="EMBL" id="MDX8538801.1"/>
    </source>
</evidence>
<name>A0ABU5ANC9_9HYPH</name>
<dbReference type="InterPro" id="IPR001940">
    <property type="entry name" value="Peptidase_S1C"/>
</dbReference>
<dbReference type="Pfam" id="PF13365">
    <property type="entry name" value="Trypsin_2"/>
    <property type="match status" value="1"/>
</dbReference>
<proteinExistence type="predicted"/>
<gene>
    <name evidence="1" type="ORF">RFM23_14355</name>
</gene>
<dbReference type="SUPFAM" id="SSF50494">
    <property type="entry name" value="Trypsin-like serine proteases"/>
    <property type="match status" value="1"/>
</dbReference>
<keyword evidence="1" id="KW-0645">Protease</keyword>
<accession>A0ABU5ANC9</accession>
<dbReference type="GO" id="GO:0008233">
    <property type="term" value="F:peptidase activity"/>
    <property type="evidence" value="ECO:0007669"/>
    <property type="project" value="UniProtKB-KW"/>
</dbReference>
<dbReference type="PANTHER" id="PTHR43019:SF23">
    <property type="entry name" value="PROTEASE DO-LIKE 5, CHLOROPLASTIC"/>
    <property type="match status" value="1"/>
</dbReference>
<reference evidence="1 2" key="1">
    <citation type="submission" date="2023-08" db="EMBL/GenBank/DDBJ databases">
        <title>Implementing the SeqCode for naming new Mesorhizobium species isolated from Vachellia karroo root nodules.</title>
        <authorList>
            <person name="Van Lill M."/>
        </authorList>
    </citation>
    <scope>NUCLEOTIDE SEQUENCE [LARGE SCALE GENOMIC DNA]</scope>
    <source>
        <strain evidence="1 2">VK4B</strain>
    </source>
</reference>
<dbReference type="InterPro" id="IPR009003">
    <property type="entry name" value="Peptidase_S1_PA"/>
</dbReference>
<keyword evidence="1" id="KW-0378">Hydrolase</keyword>
<dbReference type="PRINTS" id="PR00834">
    <property type="entry name" value="PROTEASES2C"/>
</dbReference>
<dbReference type="RefSeq" id="WP_320320654.1">
    <property type="nucleotide sequence ID" value="NZ_JAVIIP010000006.1"/>
</dbReference>